<dbReference type="EMBL" id="PFIP01000051">
    <property type="protein sequence ID" value="PIX34712.1"/>
    <property type="molecule type" value="Genomic_DNA"/>
</dbReference>
<evidence type="ECO:0000313" key="6">
    <source>
        <dbReference type="EMBL" id="OIP71388.1"/>
    </source>
</evidence>
<evidence type="ECO:0000256" key="3">
    <source>
        <dbReference type="ARBA" id="ARBA00022801"/>
    </source>
</evidence>
<keyword evidence="3" id="KW-0378">Hydrolase</keyword>
<dbReference type="AlphaFoldDB" id="A0A1J5GGJ0"/>
<evidence type="ECO:0000256" key="4">
    <source>
        <dbReference type="ARBA" id="ARBA00022833"/>
    </source>
</evidence>
<evidence type="ECO:0000313" key="8">
    <source>
        <dbReference type="Proteomes" id="UP000182763"/>
    </source>
</evidence>
<dbReference type="InterPro" id="IPR053138">
    <property type="entry name" value="N-alpha-Ac-DABA_deacetylase"/>
</dbReference>
<dbReference type="InterPro" id="IPR055438">
    <property type="entry name" value="AstE_AspA_cat"/>
</dbReference>
<evidence type="ECO:0000313" key="7">
    <source>
        <dbReference type="EMBL" id="PIX34712.1"/>
    </source>
</evidence>
<dbReference type="SUPFAM" id="SSF53187">
    <property type="entry name" value="Zn-dependent exopeptidases"/>
    <property type="match status" value="1"/>
</dbReference>
<reference evidence="6 8" key="1">
    <citation type="journal article" date="2016" name="Environ. Microbiol.">
        <title>Genomic resolution of a cold subsurface aquifer community provides metabolic insights for novel microbes adapted to high CO concentrations.</title>
        <authorList>
            <person name="Probst A.J."/>
            <person name="Castelle C.J."/>
            <person name="Singh A."/>
            <person name="Brown C.T."/>
            <person name="Anantharaman K."/>
            <person name="Sharon I."/>
            <person name="Hug L.A."/>
            <person name="Burstein D."/>
            <person name="Emerson J.B."/>
            <person name="Thomas B.C."/>
            <person name="Banfield J.F."/>
        </authorList>
    </citation>
    <scope>NUCLEOTIDE SEQUENCE [LARGE SCALE GENOMIC DNA]</scope>
    <source>
        <strain evidence="6">CG2_30_33_13</strain>
    </source>
</reference>
<sequence>MTKNRPLTRIRIFIVAILIFICLPQIVLPQTTSVEYICTGTDNQTPVYIIRTQFEKPIIMVLAGTHGDEIAGIKATQYLKDNLDIEKGTLIIIPEANILACKKGLRSFPQDMNLNRAYPGDPQGNSVEKLAYEIFGLIKSYKVDLLIDLHESIEFYKKNSTNYGQTMVIDSDDDYLFKLDSSIVEEMNKGIIDNNIEYQVLVKPIEGSSTYNAFFKLHIPAITFETCRKLPLSQRIEEHIKFIKIILFKYNMLSI</sequence>
<dbReference type="GO" id="GO:0046872">
    <property type="term" value="F:metal ion binding"/>
    <property type="evidence" value="ECO:0007669"/>
    <property type="project" value="UniProtKB-KW"/>
</dbReference>
<dbReference type="Pfam" id="PF24827">
    <property type="entry name" value="AstE_AspA_cat"/>
    <property type="match status" value="1"/>
</dbReference>
<protein>
    <recommendedName>
        <fullName evidence="5">Succinylglutamate desuccinylase/Aspartoacylase catalytic domain-containing protein</fullName>
    </recommendedName>
</protein>
<dbReference type="PANTHER" id="PTHR37326">
    <property type="entry name" value="BLL3975 PROTEIN"/>
    <property type="match status" value="1"/>
</dbReference>
<dbReference type="STRING" id="1805029.AUK42_03500"/>
<name>A0A1J5GGJ0_9BACT</name>
<organism evidence="6 8">
    <name type="scientific">Candidatus Infernicultor aquiphilus</name>
    <dbReference type="NCBI Taxonomy" id="1805029"/>
    <lineage>
        <taxon>Bacteria</taxon>
        <taxon>Pseudomonadati</taxon>
        <taxon>Atribacterota</taxon>
        <taxon>Candidatus Phoenicimicrobiia</taxon>
        <taxon>Candidatus Pheonicimicrobiales</taxon>
        <taxon>Candidatus Phoenicimicrobiaceae</taxon>
        <taxon>Candidatus Infernicultor</taxon>
    </lineage>
</organism>
<accession>A0A2M7K996</accession>
<comment type="cofactor">
    <cofactor evidence="1">
        <name>Zn(2+)</name>
        <dbReference type="ChEBI" id="CHEBI:29105"/>
    </cofactor>
</comment>
<gene>
    <name evidence="6" type="ORF">AUK42_03500</name>
    <name evidence="7" type="ORF">COZ58_02710</name>
</gene>
<evidence type="ECO:0000256" key="1">
    <source>
        <dbReference type="ARBA" id="ARBA00001947"/>
    </source>
</evidence>
<dbReference type="Gene3D" id="3.40.630.10">
    <property type="entry name" value="Zn peptidases"/>
    <property type="match status" value="1"/>
</dbReference>
<accession>A0A1J5GGJ0</accession>
<dbReference type="EMBL" id="MNYY01000068">
    <property type="protein sequence ID" value="OIP71388.1"/>
    <property type="molecule type" value="Genomic_DNA"/>
</dbReference>
<dbReference type="Proteomes" id="UP000182763">
    <property type="component" value="Unassembled WGS sequence"/>
</dbReference>
<evidence type="ECO:0000259" key="5">
    <source>
        <dbReference type="Pfam" id="PF24827"/>
    </source>
</evidence>
<comment type="caution">
    <text evidence="6">The sequence shown here is derived from an EMBL/GenBank/DDBJ whole genome shotgun (WGS) entry which is preliminary data.</text>
</comment>
<reference evidence="7" key="3">
    <citation type="submission" date="2017-09" db="EMBL/GenBank/DDBJ databases">
        <title>Depth-based differentiation of microbial function through sediment-hosted aquifers and enrichment of novel symbionts in the deep terrestrial subsurface.</title>
        <authorList>
            <person name="Probst A.J."/>
            <person name="Ladd B."/>
            <person name="Jarett J.K."/>
            <person name="Geller-Mcgrath D.E."/>
            <person name="Sieber C.M.K."/>
            <person name="Emerson J.B."/>
            <person name="Anantharaman K."/>
            <person name="Thomas B.C."/>
            <person name="Malmstrom R."/>
            <person name="Stieglmeier M."/>
            <person name="Klingl A."/>
            <person name="Woyke T."/>
            <person name="Ryan C.M."/>
            <person name="Banfield J.F."/>
        </authorList>
    </citation>
    <scope>NUCLEOTIDE SEQUENCE</scope>
    <source>
        <strain evidence="7">CG_4_8_14_3_um_filter_34_18</strain>
    </source>
</reference>
<reference evidence="9" key="2">
    <citation type="submission" date="2017-09" db="EMBL/GenBank/DDBJ databases">
        <title>Depth-based differentiation of microbial function through sediment-hosted aquifers and enrichment of novel symbionts in the deep terrestrial subsurface.</title>
        <authorList>
            <person name="Probst A.J."/>
            <person name="Ladd B."/>
            <person name="Jarett J.K."/>
            <person name="Geller-Mcgrath D.E."/>
            <person name="Sieber C.M."/>
            <person name="Emerson J.B."/>
            <person name="Anantharaman K."/>
            <person name="Thomas B.C."/>
            <person name="Malmstrom R."/>
            <person name="Stieglmeier M."/>
            <person name="Klingl A."/>
            <person name="Woyke T."/>
            <person name="Ryan C.M."/>
            <person name="Banfield J.F."/>
        </authorList>
    </citation>
    <scope>NUCLEOTIDE SEQUENCE [LARGE SCALE GENOMIC DNA]</scope>
</reference>
<proteinExistence type="predicted"/>
<dbReference type="GO" id="GO:0016788">
    <property type="term" value="F:hydrolase activity, acting on ester bonds"/>
    <property type="evidence" value="ECO:0007669"/>
    <property type="project" value="InterPro"/>
</dbReference>
<feature type="domain" description="Succinylglutamate desuccinylase/Aspartoacylase catalytic" evidence="5">
    <location>
        <begin position="59"/>
        <end position="154"/>
    </location>
</feature>
<evidence type="ECO:0000256" key="2">
    <source>
        <dbReference type="ARBA" id="ARBA00022723"/>
    </source>
</evidence>
<keyword evidence="2" id="KW-0479">Metal-binding</keyword>
<dbReference type="Proteomes" id="UP000231493">
    <property type="component" value="Unassembled WGS sequence"/>
</dbReference>
<dbReference type="PANTHER" id="PTHR37326:SF1">
    <property type="entry name" value="BLL3975 PROTEIN"/>
    <property type="match status" value="1"/>
</dbReference>
<keyword evidence="4" id="KW-0862">Zinc</keyword>
<evidence type="ECO:0000313" key="9">
    <source>
        <dbReference type="Proteomes" id="UP000231493"/>
    </source>
</evidence>